<organism evidence="7 8">
    <name type="scientific">Pelomonas aquatica</name>
    <dbReference type="NCBI Taxonomy" id="431058"/>
    <lineage>
        <taxon>Bacteria</taxon>
        <taxon>Pseudomonadati</taxon>
        <taxon>Pseudomonadota</taxon>
        <taxon>Betaproteobacteria</taxon>
        <taxon>Burkholderiales</taxon>
        <taxon>Sphaerotilaceae</taxon>
        <taxon>Roseateles</taxon>
    </lineage>
</organism>
<evidence type="ECO:0000256" key="3">
    <source>
        <dbReference type="ARBA" id="ARBA00022777"/>
    </source>
</evidence>
<name>A0ABU1ZF75_9BURK</name>
<gene>
    <name evidence="7" type="ORF">J2X16_003674</name>
</gene>
<comment type="caution">
    <text evidence="7">The sequence shown here is derived from an EMBL/GenBank/DDBJ whole genome shotgun (WGS) entry which is preliminary data.</text>
</comment>
<dbReference type="InterPro" id="IPR017441">
    <property type="entry name" value="Protein_kinase_ATP_BS"/>
</dbReference>
<evidence type="ECO:0000256" key="4">
    <source>
        <dbReference type="ARBA" id="ARBA00022840"/>
    </source>
</evidence>
<dbReference type="Gene3D" id="1.25.40.10">
    <property type="entry name" value="Tetratricopeptide repeat domain"/>
    <property type="match status" value="2"/>
</dbReference>
<sequence length="856" mass="91870">MNTLDRVGALAAFDAWQDASPAEREALLSELPPAQRERLQALIDADRAAEARGFLDAPAPWPAAHELAGQVLGAWTLVAPLGSGGMGEVWRARRSDGAHQGEAAIKLLHSPWRGEAQQARFRREGELLARLTHPHIAQLLDIGEAWVGATRTRYLVLELVDGERIDSWCDAHGLDVPARLRLFLQVCDAVAHAHARLVVHRDLKPGNILVTPAGQVKLLDFGVAKLLADDTGVELTRQAAAGLTPEYAAPEQLRGEPVSTATDVYALGRLLCLLLTGQREPGPRLRGEPALIVAHALKERPEARYAGASALADDVRRHLAHQPISARPDSLAYRGAKFARRYRLQLAALGLVLASLLAGVATATWQWREASREAERTRRVQSVLTELLAGLSPDASGSATVPMIELLRRSWAEAKRRLAGDPALLADVARPLGLLLVQNGDLAQAREALQTSHTQALRQGRAHTPEQREVTFELATVLQRQGEALQGDALLRGLAASGSDDFELFARASLGEMALEAGQLAEARTQLTQTAEKALARHSAQHRSYIKAADLLAAVARAEGKWDEARRWFAAVAAATASARPVDAALARLSAATLEVELGRYAQAVPLLRNAVAELERVLGARHTQTLYARAWWASALFHQGEPEAALAQARRALADAQADAQAASDPDTRSLLGLVLARLELRSGQAPQAEPRLRAAWAHFSAARSATPAWRSQVLLGEIALRRGQPQQALDGLEAAEAGGGADPADRWLGLALLGIAQLDLGLMEPGAQALREAEAAADLSLPPGHPDRLRMQALAAMAAWATEPAAQVRAQTALARYGQALDTRADAARVRAELLSLSASPRPPRAALIALLRY</sequence>
<dbReference type="EMBL" id="JAVDXQ010000005">
    <property type="protein sequence ID" value="MDR7298311.1"/>
    <property type="molecule type" value="Genomic_DNA"/>
</dbReference>
<protein>
    <submittedName>
        <fullName evidence="7">Serine/threonine-protein kinase</fullName>
        <ecNumber evidence="7">2.7.11.1</ecNumber>
    </submittedName>
</protein>
<dbReference type="Proteomes" id="UP001180536">
    <property type="component" value="Unassembled WGS sequence"/>
</dbReference>
<evidence type="ECO:0000259" key="6">
    <source>
        <dbReference type="PROSITE" id="PS50011"/>
    </source>
</evidence>
<dbReference type="PROSITE" id="PS00108">
    <property type="entry name" value="PROTEIN_KINASE_ST"/>
    <property type="match status" value="1"/>
</dbReference>
<dbReference type="EC" id="2.7.11.1" evidence="7"/>
<dbReference type="InterPro" id="IPR011009">
    <property type="entry name" value="Kinase-like_dom_sf"/>
</dbReference>
<dbReference type="CDD" id="cd14014">
    <property type="entry name" value="STKc_PknB_like"/>
    <property type="match status" value="1"/>
</dbReference>
<evidence type="ECO:0000256" key="5">
    <source>
        <dbReference type="PROSITE-ProRule" id="PRU10141"/>
    </source>
</evidence>
<evidence type="ECO:0000313" key="7">
    <source>
        <dbReference type="EMBL" id="MDR7298311.1"/>
    </source>
</evidence>
<keyword evidence="2 5" id="KW-0547">Nucleotide-binding</keyword>
<dbReference type="PROSITE" id="PS00107">
    <property type="entry name" value="PROTEIN_KINASE_ATP"/>
    <property type="match status" value="1"/>
</dbReference>
<accession>A0ABU1ZF75</accession>
<dbReference type="SUPFAM" id="SSF56112">
    <property type="entry name" value="Protein kinase-like (PK-like)"/>
    <property type="match status" value="1"/>
</dbReference>
<evidence type="ECO:0000256" key="1">
    <source>
        <dbReference type="ARBA" id="ARBA00022679"/>
    </source>
</evidence>
<dbReference type="PANTHER" id="PTHR43289:SF34">
    <property type="entry name" value="SERINE_THREONINE-PROTEIN KINASE YBDM-RELATED"/>
    <property type="match status" value="1"/>
</dbReference>
<keyword evidence="8" id="KW-1185">Reference proteome</keyword>
<keyword evidence="1 7" id="KW-0808">Transferase</keyword>
<dbReference type="InterPro" id="IPR000719">
    <property type="entry name" value="Prot_kinase_dom"/>
</dbReference>
<keyword evidence="4 5" id="KW-0067">ATP-binding</keyword>
<dbReference type="PANTHER" id="PTHR43289">
    <property type="entry name" value="MITOGEN-ACTIVATED PROTEIN KINASE KINASE KINASE 20-RELATED"/>
    <property type="match status" value="1"/>
</dbReference>
<dbReference type="GO" id="GO:0004674">
    <property type="term" value="F:protein serine/threonine kinase activity"/>
    <property type="evidence" value="ECO:0007669"/>
    <property type="project" value="UniProtKB-EC"/>
</dbReference>
<dbReference type="Gene3D" id="1.10.510.10">
    <property type="entry name" value="Transferase(Phosphotransferase) domain 1"/>
    <property type="match status" value="1"/>
</dbReference>
<reference evidence="7 8" key="1">
    <citation type="submission" date="2023-07" db="EMBL/GenBank/DDBJ databases">
        <title>Sorghum-associated microbial communities from plants grown in Nebraska, USA.</title>
        <authorList>
            <person name="Schachtman D."/>
        </authorList>
    </citation>
    <scope>NUCLEOTIDE SEQUENCE [LARGE SCALE GENOMIC DNA]</scope>
    <source>
        <strain evidence="7 8">BE310</strain>
    </source>
</reference>
<dbReference type="Gene3D" id="3.30.200.20">
    <property type="entry name" value="Phosphorylase Kinase, domain 1"/>
    <property type="match status" value="1"/>
</dbReference>
<feature type="binding site" evidence="5">
    <location>
        <position position="106"/>
    </location>
    <ligand>
        <name>ATP</name>
        <dbReference type="ChEBI" id="CHEBI:30616"/>
    </ligand>
</feature>
<proteinExistence type="predicted"/>
<evidence type="ECO:0000313" key="8">
    <source>
        <dbReference type="Proteomes" id="UP001180536"/>
    </source>
</evidence>
<dbReference type="InterPro" id="IPR011990">
    <property type="entry name" value="TPR-like_helical_dom_sf"/>
</dbReference>
<dbReference type="InterPro" id="IPR008271">
    <property type="entry name" value="Ser/Thr_kinase_AS"/>
</dbReference>
<dbReference type="PROSITE" id="PS50011">
    <property type="entry name" value="PROTEIN_KINASE_DOM"/>
    <property type="match status" value="1"/>
</dbReference>
<feature type="domain" description="Protein kinase" evidence="6">
    <location>
        <begin position="75"/>
        <end position="339"/>
    </location>
</feature>
<keyword evidence="3 7" id="KW-0418">Kinase</keyword>
<evidence type="ECO:0000256" key="2">
    <source>
        <dbReference type="ARBA" id="ARBA00022741"/>
    </source>
</evidence>
<dbReference type="SUPFAM" id="SSF48452">
    <property type="entry name" value="TPR-like"/>
    <property type="match status" value="1"/>
</dbReference>
<dbReference type="RefSeq" id="WP_310347322.1">
    <property type="nucleotide sequence ID" value="NZ_JAVDXQ010000005.1"/>
</dbReference>
<dbReference type="Pfam" id="PF00069">
    <property type="entry name" value="Pkinase"/>
    <property type="match status" value="1"/>
</dbReference>
<dbReference type="SMART" id="SM00220">
    <property type="entry name" value="S_TKc"/>
    <property type="match status" value="1"/>
</dbReference>